<protein>
    <submittedName>
        <fullName evidence="1">Uncharacterized protein</fullName>
    </submittedName>
</protein>
<dbReference type="EMBL" id="JACASE010000003">
    <property type="protein sequence ID" value="KAF6485642.1"/>
    <property type="molecule type" value="Genomic_DNA"/>
</dbReference>
<dbReference type="Proteomes" id="UP000593571">
    <property type="component" value="Unassembled WGS sequence"/>
</dbReference>
<sequence>MAPVTSPPRALWPVAWALTRTRNSARFSSQQQLNRCHSSTILPSGTTFHSIMITVIIAKKLSRLCLRHDWEILFPGEREEGGRLILRIRTGHSLTSGLHLFPYLWPRQDPWPVRVCSPLHLRA</sequence>
<dbReference type="AlphaFoldDB" id="A0A7J8IP28"/>
<keyword evidence="2" id="KW-1185">Reference proteome</keyword>
<gene>
    <name evidence="1" type="ORF">HJG63_010777</name>
</gene>
<organism evidence="1 2">
    <name type="scientific">Rousettus aegyptiacus</name>
    <name type="common">Egyptian fruit bat</name>
    <name type="synonym">Pteropus aegyptiacus</name>
    <dbReference type="NCBI Taxonomy" id="9407"/>
    <lineage>
        <taxon>Eukaryota</taxon>
        <taxon>Metazoa</taxon>
        <taxon>Chordata</taxon>
        <taxon>Craniata</taxon>
        <taxon>Vertebrata</taxon>
        <taxon>Euteleostomi</taxon>
        <taxon>Mammalia</taxon>
        <taxon>Eutheria</taxon>
        <taxon>Laurasiatheria</taxon>
        <taxon>Chiroptera</taxon>
        <taxon>Yinpterochiroptera</taxon>
        <taxon>Pteropodoidea</taxon>
        <taxon>Pteropodidae</taxon>
        <taxon>Rousettinae</taxon>
        <taxon>Rousettus</taxon>
    </lineage>
</organism>
<name>A0A7J8IP28_ROUAE</name>
<accession>A0A7J8IP28</accession>
<reference evidence="1 2" key="1">
    <citation type="journal article" date="2020" name="Nature">
        <title>Six reference-quality genomes reveal evolution of bat adaptations.</title>
        <authorList>
            <person name="Jebb D."/>
            <person name="Huang Z."/>
            <person name="Pippel M."/>
            <person name="Hughes G.M."/>
            <person name="Lavrichenko K."/>
            <person name="Devanna P."/>
            <person name="Winkler S."/>
            <person name="Jermiin L.S."/>
            <person name="Skirmuntt E.C."/>
            <person name="Katzourakis A."/>
            <person name="Burkitt-Gray L."/>
            <person name="Ray D.A."/>
            <person name="Sullivan K.A.M."/>
            <person name="Roscito J.G."/>
            <person name="Kirilenko B.M."/>
            <person name="Davalos L.M."/>
            <person name="Corthals A.P."/>
            <person name="Power M.L."/>
            <person name="Jones G."/>
            <person name="Ransome R.D."/>
            <person name="Dechmann D.K.N."/>
            <person name="Locatelli A.G."/>
            <person name="Puechmaille S.J."/>
            <person name="Fedrigo O."/>
            <person name="Jarvis E.D."/>
            <person name="Hiller M."/>
            <person name="Vernes S.C."/>
            <person name="Myers E.W."/>
            <person name="Teeling E.C."/>
        </authorList>
    </citation>
    <scope>NUCLEOTIDE SEQUENCE [LARGE SCALE GENOMIC DNA]</scope>
    <source>
        <strain evidence="1">MRouAeg1</strain>
        <tissue evidence="1">Muscle</tissue>
    </source>
</reference>
<evidence type="ECO:0000313" key="1">
    <source>
        <dbReference type="EMBL" id="KAF6485642.1"/>
    </source>
</evidence>
<comment type="caution">
    <text evidence="1">The sequence shown here is derived from an EMBL/GenBank/DDBJ whole genome shotgun (WGS) entry which is preliminary data.</text>
</comment>
<evidence type="ECO:0000313" key="2">
    <source>
        <dbReference type="Proteomes" id="UP000593571"/>
    </source>
</evidence>
<proteinExistence type="predicted"/>